<accession>A0A3N4QC81</accession>
<evidence type="ECO:0000313" key="2">
    <source>
        <dbReference type="Proteomes" id="UP000278351"/>
    </source>
</evidence>
<reference evidence="1 2" key="1">
    <citation type="submission" date="2018-11" db="EMBL/GenBank/DDBJ databases">
        <title>Chitinophaga lutea sp.nov., isolate from arsenic contaminated soil.</title>
        <authorList>
            <person name="Zong Y."/>
        </authorList>
    </citation>
    <scope>NUCLEOTIDE SEQUENCE [LARGE SCALE GENOMIC DNA]</scope>
    <source>
        <strain evidence="1 2">ZY74</strain>
    </source>
</reference>
<comment type="caution">
    <text evidence="1">The sequence shown here is derived from an EMBL/GenBank/DDBJ whole genome shotgun (WGS) entry which is preliminary data.</text>
</comment>
<keyword evidence="2" id="KW-1185">Reference proteome</keyword>
<proteinExistence type="predicted"/>
<gene>
    <name evidence="1" type="ORF">EGT74_08705</name>
</gene>
<name>A0A3N4QC81_9BACT</name>
<evidence type="ECO:0000313" key="1">
    <source>
        <dbReference type="EMBL" id="RPE13580.1"/>
    </source>
</evidence>
<organism evidence="1 2">
    <name type="scientific">Chitinophaga lutea</name>
    <dbReference type="NCBI Taxonomy" id="2488634"/>
    <lineage>
        <taxon>Bacteria</taxon>
        <taxon>Pseudomonadati</taxon>
        <taxon>Bacteroidota</taxon>
        <taxon>Chitinophagia</taxon>
        <taxon>Chitinophagales</taxon>
        <taxon>Chitinophagaceae</taxon>
        <taxon>Chitinophaga</taxon>
    </lineage>
</organism>
<protein>
    <submittedName>
        <fullName evidence="1">Uncharacterized protein</fullName>
    </submittedName>
</protein>
<sequence>MLLPGPDNSAAQNGRCPESLTGIGFIYERHSSHGFMGKKIAYFHASGLHPADNSIKFTAGKPVTL</sequence>
<dbReference type="AlphaFoldDB" id="A0A3N4QC81"/>
<dbReference type="Proteomes" id="UP000278351">
    <property type="component" value="Unassembled WGS sequence"/>
</dbReference>
<dbReference type="EMBL" id="RPDH01000001">
    <property type="protein sequence ID" value="RPE13580.1"/>
    <property type="molecule type" value="Genomic_DNA"/>
</dbReference>